<organism evidence="2 3">
    <name type="scientific">Saguinus oedipus</name>
    <name type="common">Cotton-top tamarin</name>
    <name type="synonym">Oedipomidas oedipus</name>
    <dbReference type="NCBI Taxonomy" id="9490"/>
    <lineage>
        <taxon>Eukaryota</taxon>
        <taxon>Metazoa</taxon>
        <taxon>Chordata</taxon>
        <taxon>Craniata</taxon>
        <taxon>Vertebrata</taxon>
        <taxon>Euteleostomi</taxon>
        <taxon>Mammalia</taxon>
        <taxon>Eutheria</taxon>
        <taxon>Euarchontoglires</taxon>
        <taxon>Primates</taxon>
        <taxon>Haplorrhini</taxon>
        <taxon>Platyrrhini</taxon>
        <taxon>Cebidae</taxon>
        <taxon>Callitrichinae</taxon>
        <taxon>Saguinus</taxon>
    </lineage>
</organism>
<proteinExistence type="predicted"/>
<dbReference type="Pfam" id="PF26206">
    <property type="entry name" value="PTX3_N"/>
    <property type="match status" value="1"/>
</dbReference>
<dbReference type="InterPro" id="IPR042837">
    <property type="entry name" value="PTX3"/>
</dbReference>
<reference evidence="2 3" key="1">
    <citation type="submission" date="2023-05" db="EMBL/GenBank/DDBJ databases">
        <title>B98-5 Cell Line De Novo Hybrid Assembly: An Optical Mapping Approach.</title>
        <authorList>
            <person name="Kananen K."/>
            <person name="Auerbach J.A."/>
            <person name="Kautto E."/>
            <person name="Blachly J.S."/>
        </authorList>
    </citation>
    <scope>NUCLEOTIDE SEQUENCE [LARGE SCALE GENOMIC DNA]</scope>
    <source>
        <strain evidence="2">B95-8</strain>
        <tissue evidence="2">Cell line</tissue>
    </source>
</reference>
<dbReference type="InterPro" id="IPR058832">
    <property type="entry name" value="PTX3_N"/>
</dbReference>
<name>A0ABQ9U0H6_SAGOE</name>
<gene>
    <name evidence="2" type="primary">PTX3</name>
    <name evidence="2" type="ORF">P7K49_031816</name>
</gene>
<feature type="domain" description="PTX3-like N-terminal" evidence="1">
    <location>
        <begin position="33"/>
        <end position="132"/>
    </location>
</feature>
<comment type="caution">
    <text evidence="2">The sequence shown here is derived from an EMBL/GenBank/DDBJ whole genome shotgun (WGS) entry which is preliminary data.</text>
</comment>
<evidence type="ECO:0000313" key="3">
    <source>
        <dbReference type="Proteomes" id="UP001266305"/>
    </source>
</evidence>
<sequence length="161" mass="17401">MPGTGCNLAPPREEHSEWDKLFIMLENSQMREGMMLQATDDVLRGELQRLRAELGRLAGSLARPCAPEAPGEARLAGALEELLQASRDAGRRLARLEGAEARLPEEAVRALAAVLEELRQTRAELGAVQGWAARSWLPAGKEACWAGTSPCGFVPGARAIF</sequence>
<evidence type="ECO:0000259" key="1">
    <source>
        <dbReference type="Pfam" id="PF26206"/>
    </source>
</evidence>
<dbReference type="PANTHER" id="PTHR46943:SF1">
    <property type="entry name" value="PENTRAXIN-RELATED PROTEIN PTX3"/>
    <property type="match status" value="1"/>
</dbReference>
<keyword evidence="3" id="KW-1185">Reference proteome</keyword>
<dbReference type="EMBL" id="JASSZA010000017">
    <property type="protein sequence ID" value="KAK2090559.1"/>
    <property type="molecule type" value="Genomic_DNA"/>
</dbReference>
<protein>
    <submittedName>
        <fullName evidence="2">Pentraxin- protein ptx3</fullName>
    </submittedName>
</protein>
<accession>A0ABQ9U0H6</accession>
<dbReference type="PANTHER" id="PTHR46943">
    <property type="entry name" value="PENTRAXIN-RELATED PROTEIN PTX3"/>
    <property type="match status" value="1"/>
</dbReference>
<evidence type="ECO:0000313" key="2">
    <source>
        <dbReference type="EMBL" id="KAK2090559.1"/>
    </source>
</evidence>
<dbReference type="Proteomes" id="UP001266305">
    <property type="component" value="Unassembled WGS sequence"/>
</dbReference>